<name>A0A4U5M2U5_STECR</name>
<keyword evidence="2 3" id="KW-0694">RNA-binding</keyword>
<dbReference type="AlphaFoldDB" id="A0A4U5M2U5"/>
<feature type="region of interest" description="Disordered" evidence="4">
    <location>
        <begin position="212"/>
        <end position="294"/>
    </location>
</feature>
<dbReference type="FunFam" id="3.30.70.330:FF:000040">
    <property type="entry name" value="Heterogeneous nuclear ribonucleoprotein A2/B1"/>
    <property type="match status" value="1"/>
</dbReference>
<evidence type="ECO:0000256" key="4">
    <source>
        <dbReference type="SAM" id="MobiDB-lite"/>
    </source>
</evidence>
<evidence type="ECO:0000259" key="5">
    <source>
        <dbReference type="PROSITE" id="PS50102"/>
    </source>
</evidence>
<dbReference type="OrthoDB" id="1875751at2759"/>
<dbReference type="GO" id="GO:0071013">
    <property type="term" value="C:catalytic step 2 spliceosome"/>
    <property type="evidence" value="ECO:0007669"/>
    <property type="project" value="TreeGrafter"/>
</dbReference>
<evidence type="ECO:0000256" key="3">
    <source>
        <dbReference type="PROSITE-ProRule" id="PRU00176"/>
    </source>
</evidence>
<feature type="compositionally biased region" description="Gly residues" evidence="4">
    <location>
        <begin position="283"/>
        <end position="292"/>
    </location>
</feature>
<dbReference type="GO" id="GO:0000398">
    <property type="term" value="P:mRNA splicing, via spliceosome"/>
    <property type="evidence" value="ECO:0007669"/>
    <property type="project" value="TreeGrafter"/>
</dbReference>
<dbReference type="Gene3D" id="3.30.70.330">
    <property type="match status" value="2"/>
</dbReference>
<dbReference type="SMART" id="SM00360">
    <property type="entry name" value="RRM"/>
    <property type="match status" value="2"/>
</dbReference>
<accession>A0A4U5M2U5</accession>
<gene>
    <name evidence="6" type="ORF">L596_026940</name>
</gene>
<dbReference type="Proteomes" id="UP000298663">
    <property type="component" value="Unassembled WGS sequence"/>
</dbReference>
<feature type="compositionally biased region" description="Basic and acidic residues" evidence="4">
    <location>
        <begin position="219"/>
        <end position="228"/>
    </location>
</feature>
<dbReference type="PROSITE" id="PS50102">
    <property type="entry name" value="RRM"/>
    <property type="match status" value="2"/>
</dbReference>
<dbReference type="GO" id="GO:0098687">
    <property type="term" value="C:chromosomal region"/>
    <property type="evidence" value="ECO:0007669"/>
    <property type="project" value="UniProtKB-ARBA"/>
</dbReference>
<sequence>MEQSRPQHDLTDSNNVSEPEECRKLFVGGLKDNLSDAQLHEFYSQYGNLTECFIVRETHTKRSRKFGFVTFSTVDELEKAMDNRPHVIDGKEVAPKRAIPKEVQHRTADNISCERLYVSGISDALPEEVLHNYFSKFGHISKVNVVVDRATGKPKGFAFIHFEDYDAVDKCILQKSHEINGFHCIVKKSLDRDELERAIQADREKAERARFRGILPRSEAPRGRERRGMPAGYDIVGGYDNGGQRGHKRHASWDPPHYGKPAQKWEPRPRWSSPDPHGRRGNGRGPQGGYGSGYNSAYADGPMCSSEWGPDTAAADWGSQRLWGQWPDPNIARPSHPQWIPGPGSCNEKESPAYWDQAGPTSSGGGGYASGGEWGVPGSYYP</sequence>
<evidence type="ECO:0000256" key="1">
    <source>
        <dbReference type="ARBA" id="ARBA00022737"/>
    </source>
</evidence>
<organism evidence="6 7">
    <name type="scientific">Steinernema carpocapsae</name>
    <name type="common">Entomopathogenic nematode</name>
    <dbReference type="NCBI Taxonomy" id="34508"/>
    <lineage>
        <taxon>Eukaryota</taxon>
        <taxon>Metazoa</taxon>
        <taxon>Ecdysozoa</taxon>
        <taxon>Nematoda</taxon>
        <taxon>Chromadorea</taxon>
        <taxon>Rhabditida</taxon>
        <taxon>Tylenchina</taxon>
        <taxon>Panagrolaimomorpha</taxon>
        <taxon>Strongyloidoidea</taxon>
        <taxon>Steinernematidae</taxon>
        <taxon>Steinernema</taxon>
    </lineage>
</organism>
<evidence type="ECO:0000313" key="7">
    <source>
        <dbReference type="Proteomes" id="UP000298663"/>
    </source>
</evidence>
<dbReference type="InterPro" id="IPR000504">
    <property type="entry name" value="RRM_dom"/>
</dbReference>
<feature type="domain" description="RRM" evidence="5">
    <location>
        <begin position="114"/>
        <end position="206"/>
    </location>
</feature>
<dbReference type="SUPFAM" id="SSF54928">
    <property type="entry name" value="RNA-binding domain, RBD"/>
    <property type="match status" value="2"/>
</dbReference>
<feature type="region of interest" description="Disordered" evidence="4">
    <location>
        <begin position="321"/>
        <end position="382"/>
    </location>
</feature>
<protein>
    <recommendedName>
        <fullName evidence="5">RRM domain-containing protein</fullName>
    </recommendedName>
</protein>
<dbReference type="PANTHER" id="PTHR48026:SF14">
    <property type="entry name" value="HETEROGENEOUS NUCLEAR RIBONUCLEOPROTEIN A1"/>
    <property type="match status" value="1"/>
</dbReference>
<dbReference type="STRING" id="34508.A0A4U5M2U5"/>
<comment type="caution">
    <text evidence="6">The sequence shown here is derived from an EMBL/GenBank/DDBJ whole genome shotgun (WGS) entry which is preliminary data.</text>
</comment>
<proteinExistence type="predicted"/>
<evidence type="ECO:0000313" key="6">
    <source>
        <dbReference type="EMBL" id="TKR63059.1"/>
    </source>
</evidence>
<dbReference type="Pfam" id="PF00076">
    <property type="entry name" value="RRM_1"/>
    <property type="match status" value="2"/>
</dbReference>
<dbReference type="InterPro" id="IPR012677">
    <property type="entry name" value="Nucleotide-bd_a/b_plait_sf"/>
</dbReference>
<keyword evidence="1" id="KW-0677">Repeat</keyword>
<feature type="domain" description="RRM" evidence="5">
    <location>
        <begin position="23"/>
        <end position="106"/>
    </location>
</feature>
<reference evidence="6 7" key="1">
    <citation type="journal article" date="2015" name="Genome Biol.">
        <title>Comparative genomics of Steinernema reveals deeply conserved gene regulatory networks.</title>
        <authorList>
            <person name="Dillman A.R."/>
            <person name="Macchietto M."/>
            <person name="Porter C.F."/>
            <person name="Rogers A."/>
            <person name="Williams B."/>
            <person name="Antoshechkin I."/>
            <person name="Lee M.M."/>
            <person name="Goodwin Z."/>
            <person name="Lu X."/>
            <person name="Lewis E.E."/>
            <person name="Goodrich-Blair H."/>
            <person name="Stock S.P."/>
            <person name="Adams B.J."/>
            <person name="Sternberg P.W."/>
            <person name="Mortazavi A."/>
        </authorList>
    </citation>
    <scope>NUCLEOTIDE SEQUENCE [LARGE SCALE GENOMIC DNA]</scope>
    <source>
        <strain evidence="6 7">ALL</strain>
    </source>
</reference>
<dbReference type="PANTHER" id="PTHR48026">
    <property type="entry name" value="HOMOLOGOUS TO DROSOPHILA SQD (SQUID) PROTEIN"/>
    <property type="match status" value="1"/>
</dbReference>
<feature type="compositionally biased region" description="Gly residues" evidence="4">
    <location>
        <begin position="362"/>
        <end position="375"/>
    </location>
</feature>
<dbReference type="EMBL" id="AZBU02000010">
    <property type="protein sequence ID" value="TKR63059.1"/>
    <property type="molecule type" value="Genomic_DNA"/>
</dbReference>
<keyword evidence="7" id="KW-1185">Reference proteome</keyword>
<dbReference type="GO" id="GO:0003730">
    <property type="term" value="F:mRNA 3'-UTR binding"/>
    <property type="evidence" value="ECO:0007669"/>
    <property type="project" value="TreeGrafter"/>
</dbReference>
<reference evidence="6 7" key="2">
    <citation type="journal article" date="2019" name="G3 (Bethesda)">
        <title>Hybrid Assembly of the Genome of the Entomopathogenic Nematode Steinernema carpocapsae Identifies the X-Chromosome.</title>
        <authorList>
            <person name="Serra L."/>
            <person name="Macchietto M."/>
            <person name="Macias-Munoz A."/>
            <person name="McGill C.J."/>
            <person name="Rodriguez I.M."/>
            <person name="Rodriguez B."/>
            <person name="Murad R."/>
            <person name="Mortazavi A."/>
        </authorList>
    </citation>
    <scope>NUCLEOTIDE SEQUENCE [LARGE SCALE GENOMIC DNA]</scope>
    <source>
        <strain evidence="6 7">ALL</strain>
    </source>
</reference>
<dbReference type="InterPro" id="IPR035979">
    <property type="entry name" value="RBD_domain_sf"/>
</dbReference>
<evidence type="ECO:0000256" key="2">
    <source>
        <dbReference type="ARBA" id="ARBA00022884"/>
    </source>
</evidence>